<dbReference type="Gene3D" id="3.30.70.270">
    <property type="match status" value="1"/>
</dbReference>
<evidence type="ECO:0000259" key="4">
    <source>
        <dbReference type="PROSITE" id="PS50887"/>
    </source>
</evidence>
<comment type="caution">
    <text evidence="5">The sequence shown here is derived from an EMBL/GenBank/DDBJ whole genome shotgun (WGS) entry which is preliminary data.</text>
</comment>
<dbReference type="InterPro" id="IPR029787">
    <property type="entry name" value="Nucleotide_cyclase"/>
</dbReference>
<gene>
    <name evidence="5" type="ORF">ABID41_001229</name>
</gene>
<evidence type="ECO:0000256" key="3">
    <source>
        <dbReference type="SAM" id="Coils"/>
    </source>
</evidence>
<keyword evidence="6" id="KW-1185">Reference proteome</keyword>
<evidence type="ECO:0000313" key="6">
    <source>
        <dbReference type="Proteomes" id="UP001549110"/>
    </source>
</evidence>
<dbReference type="Proteomes" id="UP001549110">
    <property type="component" value="Unassembled WGS sequence"/>
</dbReference>
<feature type="coiled-coil region" evidence="3">
    <location>
        <begin position="55"/>
        <end position="82"/>
    </location>
</feature>
<evidence type="ECO:0000256" key="1">
    <source>
        <dbReference type="ARBA" id="ARBA00012528"/>
    </source>
</evidence>
<dbReference type="PROSITE" id="PS50887">
    <property type="entry name" value="GGDEF"/>
    <property type="match status" value="1"/>
</dbReference>
<dbReference type="PANTHER" id="PTHR45138:SF9">
    <property type="entry name" value="DIGUANYLATE CYCLASE DGCM-RELATED"/>
    <property type="match status" value="1"/>
</dbReference>
<comment type="catalytic activity">
    <reaction evidence="2">
        <text>2 GTP = 3',3'-c-di-GMP + 2 diphosphate</text>
        <dbReference type="Rhea" id="RHEA:24898"/>
        <dbReference type="ChEBI" id="CHEBI:33019"/>
        <dbReference type="ChEBI" id="CHEBI:37565"/>
        <dbReference type="ChEBI" id="CHEBI:58805"/>
        <dbReference type="EC" id="2.7.7.65"/>
    </reaction>
</comment>
<dbReference type="SUPFAM" id="SSF55073">
    <property type="entry name" value="Nucleotide cyclase"/>
    <property type="match status" value="1"/>
</dbReference>
<protein>
    <recommendedName>
        <fullName evidence="1">diguanylate cyclase</fullName>
        <ecNumber evidence="1">2.7.7.65</ecNumber>
    </recommendedName>
</protein>
<accession>A0ABV2EGH0</accession>
<dbReference type="CDD" id="cd01949">
    <property type="entry name" value="GGDEF"/>
    <property type="match status" value="1"/>
</dbReference>
<reference evidence="5 6" key="1">
    <citation type="submission" date="2024-06" db="EMBL/GenBank/DDBJ databases">
        <title>Genomic Encyclopedia of Type Strains, Phase IV (KMG-IV): sequencing the most valuable type-strain genomes for metagenomic binning, comparative biology and taxonomic classification.</title>
        <authorList>
            <person name="Goeker M."/>
        </authorList>
    </citation>
    <scope>NUCLEOTIDE SEQUENCE [LARGE SCALE GENOMIC DNA]</scope>
    <source>
        <strain evidence="5 6">DSM 17809</strain>
    </source>
</reference>
<dbReference type="Pfam" id="PF00990">
    <property type="entry name" value="GGDEF"/>
    <property type="match status" value="1"/>
</dbReference>
<dbReference type="InterPro" id="IPR000160">
    <property type="entry name" value="GGDEF_dom"/>
</dbReference>
<feature type="domain" description="GGDEF" evidence="4">
    <location>
        <begin position="113"/>
        <end position="245"/>
    </location>
</feature>
<keyword evidence="3" id="KW-0175">Coiled coil</keyword>
<sequence>MKVTSARTEPFSAIRKRALVHAGAQAAARMAAQVDRTAFLGLSEAELTPQVQAALLTLLSEIDDLRGEVARLKVRLGEMEELADRDPLTPLLNRRAFMRELARVRTFSQRYGSPASLVYFDLDDFKAVNDRYGHAAGDACLCAVAERLLSHVRESDVVGRMGGDEFAVILAQADRPTAMAKAEALAGAIEATPIRFGAWTAPLHISFGVREISQELAADSLLSEADASMFISKRERRGSIVGRQAEVASMTHTSPR</sequence>
<name>A0ABV2EGH0_9CAUL</name>
<organism evidence="5 6">
    <name type="scientific">Phenylobacterium koreense</name>
    <dbReference type="NCBI Taxonomy" id="266125"/>
    <lineage>
        <taxon>Bacteria</taxon>
        <taxon>Pseudomonadati</taxon>
        <taxon>Pseudomonadota</taxon>
        <taxon>Alphaproteobacteria</taxon>
        <taxon>Caulobacterales</taxon>
        <taxon>Caulobacteraceae</taxon>
        <taxon>Phenylobacterium</taxon>
    </lineage>
</organism>
<dbReference type="PANTHER" id="PTHR45138">
    <property type="entry name" value="REGULATORY COMPONENTS OF SENSORY TRANSDUCTION SYSTEM"/>
    <property type="match status" value="1"/>
</dbReference>
<dbReference type="SMART" id="SM00267">
    <property type="entry name" value="GGDEF"/>
    <property type="match status" value="1"/>
</dbReference>
<dbReference type="NCBIfam" id="TIGR00254">
    <property type="entry name" value="GGDEF"/>
    <property type="match status" value="1"/>
</dbReference>
<evidence type="ECO:0000256" key="2">
    <source>
        <dbReference type="ARBA" id="ARBA00034247"/>
    </source>
</evidence>
<evidence type="ECO:0000313" key="5">
    <source>
        <dbReference type="EMBL" id="MET3526134.1"/>
    </source>
</evidence>
<dbReference type="InterPro" id="IPR050469">
    <property type="entry name" value="Diguanylate_Cyclase"/>
</dbReference>
<dbReference type="EMBL" id="JBEPLU010000001">
    <property type="protein sequence ID" value="MET3526134.1"/>
    <property type="molecule type" value="Genomic_DNA"/>
</dbReference>
<dbReference type="InterPro" id="IPR043128">
    <property type="entry name" value="Rev_trsase/Diguanyl_cyclase"/>
</dbReference>
<proteinExistence type="predicted"/>
<dbReference type="RefSeq" id="WP_331928720.1">
    <property type="nucleotide sequence ID" value="NZ_JBEPLU010000001.1"/>
</dbReference>
<dbReference type="EC" id="2.7.7.65" evidence="1"/>